<name>A0ACB7IJJ9_MANES</name>
<protein>
    <submittedName>
        <fullName evidence="1">Uncharacterized protein</fullName>
    </submittedName>
</protein>
<sequence>MLPCCCAGHAGYFLLSFFGCWWVSMMAAVLTVGWEGFQNSMGCGVCGLLSSFDLYVESKFIRKERRGGEIGATYAGGGQSSQIEIGAEECGANSVKVGPRYSGDRPAAIVGEIIQ</sequence>
<dbReference type="Proteomes" id="UP000091857">
    <property type="component" value="Chromosome 1"/>
</dbReference>
<evidence type="ECO:0000313" key="2">
    <source>
        <dbReference type="Proteomes" id="UP000091857"/>
    </source>
</evidence>
<evidence type="ECO:0000313" key="1">
    <source>
        <dbReference type="EMBL" id="KAG8663581.1"/>
    </source>
</evidence>
<proteinExistence type="predicted"/>
<accession>A0ACB7IJJ9</accession>
<gene>
    <name evidence="1" type="ORF">MANES_01G226102v8</name>
</gene>
<dbReference type="EMBL" id="CM004387">
    <property type="protein sequence ID" value="KAG8663581.1"/>
    <property type="molecule type" value="Genomic_DNA"/>
</dbReference>
<keyword evidence="2" id="KW-1185">Reference proteome</keyword>
<comment type="caution">
    <text evidence="1">The sequence shown here is derived from an EMBL/GenBank/DDBJ whole genome shotgun (WGS) entry which is preliminary data.</text>
</comment>
<organism evidence="1 2">
    <name type="scientific">Manihot esculenta</name>
    <name type="common">Cassava</name>
    <name type="synonym">Jatropha manihot</name>
    <dbReference type="NCBI Taxonomy" id="3983"/>
    <lineage>
        <taxon>Eukaryota</taxon>
        <taxon>Viridiplantae</taxon>
        <taxon>Streptophyta</taxon>
        <taxon>Embryophyta</taxon>
        <taxon>Tracheophyta</taxon>
        <taxon>Spermatophyta</taxon>
        <taxon>Magnoliopsida</taxon>
        <taxon>eudicotyledons</taxon>
        <taxon>Gunneridae</taxon>
        <taxon>Pentapetalae</taxon>
        <taxon>rosids</taxon>
        <taxon>fabids</taxon>
        <taxon>Malpighiales</taxon>
        <taxon>Euphorbiaceae</taxon>
        <taxon>Crotonoideae</taxon>
        <taxon>Manihoteae</taxon>
        <taxon>Manihot</taxon>
    </lineage>
</organism>
<reference evidence="2" key="1">
    <citation type="journal article" date="2016" name="Nat. Biotechnol.">
        <title>Sequencing wild and cultivated cassava and related species reveals extensive interspecific hybridization and genetic diversity.</title>
        <authorList>
            <person name="Bredeson J.V."/>
            <person name="Lyons J.B."/>
            <person name="Prochnik S.E."/>
            <person name="Wu G.A."/>
            <person name="Ha C.M."/>
            <person name="Edsinger-Gonzales E."/>
            <person name="Grimwood J."/>
            <person name="Schmutz J."/>
            <person name="Rabbi I.Y."/>
            <person name="Egesi C."/>
            <person name="Nauluvula P."/>
            <person name="Lebot V."/>
            <person name="Ndunguru J."/>
            <person name="Mkamilo G."/>
            <person name="Bart R.S."/>
            <person name="Setter T.L."/>
            <person name="Gleadow R.M."/>
            <person name="Kulakow P."/>
            <person name="Ferguson M.E."/>
            <person name="Rounsley S."/>
            <person name="Rokhsar D.S."/>
        </authorList>
    </citation>
    <scope>NUCLEOTIDE SEQUENCE [LARGE SCALE GENOMIC DNA]</scope>
    <source>
        <strain evidence="2">cv. AM560-2</strain>
    </source>
</reference>